<protein>
    <submittedName>
        <fullName evidence="1">Uncharacterized protein</fullName>
    </submittedName>
</protein>
<sequence>MIRMFYRKELLPLLLVLAVIIAGLIVKEGKLHRHRLTAEFAVGMLELSSLPLMAAGVVVATDGRKVSRTDHIQEADKGTLSDDNEYLFRKVSKENRNVAMHHSFFCHGETNEWRDR</sequence>
<proteinExistence type="predicted"/>
<dbReference type="Proteomes" id="UP000324797">
    <property type="component" value="Unassembled WGS sequence"/>
</dbReference>
<comment type="caution">
    <text evidence="1">The sequence shown here is derived from an EMBL/GenBank/DDBJ whole genome shotgun (WGS) entry which is preliminary data.</text>
</comment>
<dbReference type="AlphaFoldDB" id="A0A5S4YL09"/>
<evidence type="ECO:0000313" key="2">
    <source>
        <dbReference type="Proteomes" id="UP000324797"/>
    </source>
</evidence>
<reference evidence="1 2" key="1">
    <citation type="submission" date="2019-08" db="EMBL/GenBank/DDBJ databases">
        <title>Bradyrhizobium hipponensis sp. nov., a rhizobium isolated from a Lupinus angustifolius root nodule in Tunisia.</title>
        <authorList>
            <person name="Off K."/>
            <person name="Rejili M."/>
            <person name="Mars M."/>
            <person name="Brachmann A."/>
            <person name="Marin M."/>
        </authorList>
    </citation>
    <scope>NUCLEOTIDE SEQUENCE [LARGE SCALE GENOMIC DNA]</scope>
    <source>
        <strain evidence="2">aSej3</strain>
    </source>
</reference>
<gene>
    <name evidence="1" type="ORF">FXV83_20970</name>
</gene>
<evidence type="ECO:0000313" key="1">
    <source>
        <dbReference type="EMBL" id="TYO64602.1"/>
    </source>
</evidence>
<accession>A0A5S4YL09</accession>
<name>A0A5S4YL09_9BRAD</name>
<keyword evidence="2" id="KW-1185">Reference proteome</keyword>
<dbReference type="RefSeq" id="WP_148741301.1">
    <property type="nucleotide sequence ID" value="NZ_VSTH01000065.1"/>
</dbReference>
<dbReference type="EMBL" id="VSTH01000065">
    <property type="protein sequence ID" value="TYO64602.1"/>
    <property type="molecule type" value="Genomic_DNA"/>
</dbReference>
<organism evidence="1 2">
    <name type="scientific">Bradyrhizobium hipponense</name>
    <dbReference type="NCBI Taxonomy" id="2605638"/>
    <lineage>
        <taxon>Bacteria</taxon>
        <taxon>Pseudomonadati</taxon>
        <taxon>Pseudomonadota</taxon>
        <taxon>Alphaproteobacteria</taxon>
        <taxon>Hyphomicrobiales</taxon>
        <taxon>Nitrobacteraceae</taxon>
        <taxon>Bradyrhizobium</taxon>
    </lineage>
</organism>